<reference evidence="1" key="1">
    <citation type="submission" date="2022-07" db="EMBL/GenBank/DDBJ databases">
        <title>Phylogenomic reconstructions and comparative analyses of Kickxellomycotina fungi.</title>
        <authorList>
            <person name="Reynolds N.K."/>
            <person name="Stajich J.E."/>
            <person name="Barry K."/>
            <person name="Grigoriev I.V."/>
            <person name="Crous P."/>
            <person name="Smith M.E."/>
        </authorList>
    </citation>
    <scope>NUCLEOTIDE SEQUENCE</scope>
    <source>
        <strain evidence="1">NBRC 32514</strain>
    </source>
</reference>
<comment type="caution">
    <text evidence="1">The sequence shown here is derived from an EMBL/GenBank/DDBJ whole genome shotgun (WGS) entry which is preliminary data.</text>
</comment>
<sequence>MSASKKNNVDIDNIAKALSHMVVTIAGDIRDGVVNLGVDAEKVDEIVDASLARRTGSANIVLTKSGPKVASKGASNGKMSEKPLCSYILTRGPRAGNPCGKACTKNFVLCSTHKKATEGRGELVPVVPSQIREKFVTVPDNNDLYFYEGTNIVVTRKDYALPVNDANIEVLGEKDIMSDRFSIVKISDKARMFLEQRSIDITN</sequence>
<gene>
    <name evidence="1" type="ORF">LPJ53_004513</name>
</gene>
<evidence type="ECO:0000313" key="1">
    <source>
        <dbReference type="EMBL" id="KAJ1720904.1"/>
    </source>
</evidence>
<accession>A0A9W7XYR9</accession>
<keyword evidence="2" id="KW-1185">Reference proteome</keyword>
<name>A0A9W7XYR9_9FUNG</name>
<protein>
    <submittedName>
        <fullName evidence="1">Uncharacterized protein</fullName>
    </submittedName>
</protein>
<dbReference type="Proteomes" id="UP001149813">
    <property type="component" value="Unassembled WGS sequence"/>
</dbReference>
<evidence type="ECO:0000313" key="2">
    <source>
        <dbReference type="Proteomes" id="UP001149813"/>
    </source>
</evidence>
<proteinExistence type="predicted"/>
<dbReference type="EMBL" id="JANBOJ010000215">
    <property type="protein sequence ID" value="KAJ1720904.1"/>
    <property type="molecule type" value="Genomic_DNA"/>
</dbReference>
<organism evidence="1 2">
    <name type="scientific">Coemansia erecta</name>
    <dbReference type="NCBI Taxonomy" id="147472"/>
    <lineage>
        <taxon>Eukaryota</taxon>
        <taxon>Fungi</taxon>
        <taxon>Fungi incertae sedis</taxon>
        <taxon>Zoopagomycota</taxon>
        <taxon>Kickxellomycotina</taxon>
        <taxon>Kickxellomycetes</taxon>
        <taxon>Kickxellales</taxon>
        <taxon>Kickxellaceae</taxon>
        <taxon>Coemansia</taxon>
    </lineage>
</organism>
<dbReference type="AlphaFoldDB" id="A0A9W7XYR9"/>